<name>A0A914ART9_PATMI</name>
<evidence type="ECO:0000313" key="3">
    <source>
        <dbReference type="Proteomes" id="UP000887568"/>
    </source>
</evidence>
<sequence>MENTEVTSNNSQFTTPTPPRVCLPRLPPELLELIILPHLTAADLCRMALCSREWRCVVNQDWQWRYFCRRKGWEHYCTVTDLSKEKPYRCSMATGSTCQAGEEHDKISFPIESIISKKNRLGLQATCKWKEIYMKARHLEKNWTEGRHHVSFFVGGYIYYRGLDFDRDCLVICQPQKRPRIDVWDLKEATLLHQVLVDVGPQSELKIKRGIIVVGCTDLVLRTFDAKTGQALQVMRSIFNTASRYYELFFDGEIVVGVKSLADVEVWNVLNGVCHFAFIVVLLGEHTPAVP</sequence>
<evidence type="ECO:0000313" key="2">
    <source>
        <dbReference type="EnsemblMetazoa" id="XP_038066770.1"/>
    </source>
</evidence>
<dbReference type="Gene3D" id="2.130.10.10">
    <property type="entry name" value="YVTN repeat-like/Quinoprotein amine dehydrogenase"/>
    <property type="match status" value="1"/>
</dbReference>
<dbReference type="Gene3D" id="1.20.1280.50">
    <property type="match status" value="1"/>
</dbReference>
<proteinExistence type="predicted"/>
<feature type="domain" description="F-box" evidence="1">
    <location>
        <begin position="24"/>
        <end position="70"/>
    </location>
</feature>
<dbReference type="AlphaFoldDB" id="A0A914ART9"/>
<dbReference type="Proteomes" id="UP000887568">
    <property type="component" value="Unplaced"/>
</dbReference>
<evidence type="ECO:0000259" key="1">
    <source>
        <dbReference type="Pfam" id="PF12937"/>
    </source>
</evidence>
<dbReference type="InterPro" id="IPR036047">
    <property type="entry name" value="F-box-like_dom_sf"/>
</dbReference>
<keyword evidence="3" id="KW-1185">Reference proteome</keyword>
<dbReference type="GeneID" id="119736832"/>
<dbReference type="RefSeq" id="XP_038066770.1">
    <property type="nucleotide sequence ID" value="XM_038210842.1"/>
</dbReference>
<accession>A0A914ART9</accession>
<protein>
    <recommendedName>
        <fullName evidence="1">F-box domain-containing protein</fullName>
    </recommendedName>
</protein>
<dbReference type="InterPro" id="IPR001810">
    <property type="entry name" value="F-box_dom"/>
</dbReference>
<dbReference type="Pfam" id="PF12937">
    <property type="entry name" value="F-box-like"/>
    <property type="match status" value="1"/>
</dbReference>
<dbReference type="InterPro" id="IPR015943">
    <property type="entry name" value="WD40/YVTN_repeat-like_dom_sf"/>
</dbReference>
<dbReference type="OMA" id="CHFAFIV"/>
<dbReference type="EnsemblMetazoa" id="XM_038210842.1">
    <property type="protein sequence ID" value="XP_038066770.1"/>
    <property type="gene ID" value="LOC119736832"/>
</dbReference>
<organism evidence="2 3">
    <name type="scientific">Patiria miniata</name>
    <name type="common">Bat star</name>
    <name type="synonym">Asterina miniata</name>
    <dbReference type="NCBI Taxonomy" id="46514"/>
    <lineage>
        <taxon>Eukaryota</taxon>
        <taxon>Metazoa</taxon>
        <taxon>Echinodermata</taxon>
        <taxon>Eleutherozoa</taxon>
        <taxon>Asterozoa</taxon>
        <taxon>Asteroidea</taxon>
        <taxon>Valvatacea</taxon>
        <taxon>Valvatida</taxon>
        <taxon>Asterinidae</taxon>
        <taxon>Patiria</taxon>
    </lineage>
</organism>
<dbReference type="SUPFAM" id="SSF81383">
    <property type="entry name" value="F-box domain"/>
    <property type="match status" value="1"/>
</dbReference>
<reference evidence="2" key="1">
    <citation type="submission" date="2022-11" db="UniProtKB">
        <authorList>
            <consortium name="EnsemblMetazoa"/>
        </authorList>
    </citation>
    <scope>IDENTIFICATION</scope>
</reference>